<feature type="signal peptide" evidence="1">
    <location>
        <begin position="1"/>
        <end position="21"/>
    </location>
</feature>
<feature type="chain" id="PRO_5047383289" evidence="1">
    <location>
        <begin position="22"/>
        <end position="179"/>
    </location>
</feature>
<evidence type="ECO:0000256" key="1">
    <source>
        <dbReference type="SAM" id="SignalP"/>
    </source>
</evidence>
<sequence length="179" mass="20209">MNYIKKTITILLLANFFACKAQINSNINGQTYSFDTIRLENVRLGGELLNNITVSGLQSLIGEPNTVSTYYEEDFGFDVTVVKYSNAVFEFNENEQLIAFRNSSSEIPITINGVDYYVNGAFESLQASYPSSYQNRMLGGIVMFIEHNNAGTYIVSDDTIDFKVNTQMNKITSINMYFK</sequence>
<keyword evidence="1" id="KW-0732">Signal</keyword>
<gene>
    <name evidence="2" type="ORF">ACFQ1M_13650</name>
</gene>
<evidence type="ECO:0000313" key="3">
    <source>
        <dbReference type="Proteomes" id="UP001596978"/>
    </source>
</evidence>
<reference evidence="3" key="1">
    <citation type="journal article" date="2019" name="Int. J. Syst. Evol. Microbiol.">
        <title>The Global Catalogue of Microorganisms (GCM) 10K type strain sequencing project: providing services to taxonomists for standard genome sequencing and annotation.</title>
        <authorList>
            <consortium name="The Broad Institute Genomics Platform"/>
            <consortium name="The Broad Institute Genome Sequencing Center for Infectious Disease"/>
            <person name="Wu L."/>
            <person name="Ma J."/>
        </authorList>
    </citation>
    <scope>NUCLEOTIDE SEQUENCE [LARGE SCALE GENOMIC DNA]</scope>
    <source>
        <strain evidence="3">CCUG 62952</strain>
    </source>
</reference>
<proteinExistence type="predicted"/>
<protein>
    <submittedName>
        <fullName evidence="2">Uncharacterized protein</fullName>
    </submittedName>
</protein>
<name>A0ABW3D342_9FLAO</name>
<organism evidence="2 3">
    <name type="scientific">Sungkyunkwania multivorans</name>
    <dbReference type="NCBI Taxonomy" id="1173618"/>
    <lineage>
        <taxon>Bacteria</taxon>
        <taxon>Pseudomonadati</taxon>
        <taxon>Bacteroidota</taxon>
        <taxon>Flavobacteriia</taxon>
        <taxon>Flavobacteriales</taxon>
        <taxon>Flavobacteriaceae</taxon>
        <taxon>Sungkyunkwania</taxon>
    </lineage>
</organism>
<evidence type="ECO:0000313" key="2">
    <source>
        <dbReference type="EMBL" id="MFD0863253.1"/>
    </source>
</evidence>
<dbReference type="RefSeq" id="WP_386409124.1">
    <property type="nucleotide sequence ID" value="NZ_JBHTJH010000017.1"/>
</dbReference>
<comment type="caution">
    <text evidence="2">The sequence shown here is derived from an EMBL/GenBank/DDBJ whole genome shotgun (WGS) entry which is preliminary data.</text>
</comment>
<keyword evidence="3" id="KW-1185">Reference proteome</keyword>
<dbReference type="EMBL" id="JBHTJH010000017">
    <property type="protein sequence ID" value="MFD0863253.1"/>
    <property type="molecule type" value="Genomic_DNA"/>
</dbReference>
<dbReference type="Proteomes" id="UP001596978">
    <property type="component" value="Unassembled WGS sequence"/>
</dbReference>
<accession>A0ABW3D342</accession>